<feature type="transmembrane region" description="Helical" evidence="7">
    <location>
        <begin position="12"/>
        <end position="33"/>
    </location>
</feature>
<dbReference type="Proteomes" id="UP000276128">
    <property type="component" value="Unassembled WGS sequence"/>
</dbReference>
<evidence type="ECO:0000313" key="10">
    <source>
        <dbReference type="Proteomes" id="UP000276128"/>
    </source>
</evidence>
<keyword evidence="10" id="KW-1185">Reference proteome</keyword>
<organism evidence="9 10">
    <name type="scientific">Paenibacillus whitsoniae</name>
    <dbReference type="NCBI Taxonomy" id="2496558"/>
    <lineage>
        <taxon>Bacteria</taxon>
        <taxon>Bacillati</taxon>
        <taxon>Bacillota</taxon>
        <taxon>Bacilli</taxon>
        <taxon>Bacillales</taxon>
        <taxon>Paenibacillaceae</taxon>
        <taxon>Paenibacillus</taxon>
    </lineage>
</organism>
<comment type="caution">
    <text evidence="9">The sequence shown here is derived from an EMBL/GenBank/DDBJ whole genome shotgun (WGS) entry which is preliminary data.</text>
</comment>
<keyword evidence="3" id="KW-1003">Cell membrane</keyword>
<feature type="transmembrane region" description="Helical" evidence="7">
    <location>
        <begin position="257"/>
        <end position="276"/>
    </location>
</feature>
<evidence type="ECO:0000256" key="6">
    <source>
        <dbReference type="ARBA" id="ARBA00023136"/>
    </source>
</evidence>
<dbReference type="PANTHER" id="PTHR43744:SF9">
    <property type="entry name" value="POLYGALACTURONAN_RHAMNOGALACTURONAN TRANSPORT SYSTEM PERMEASE PROTEIN YTCP"/>
    <property type="match status" value="1"/>
</dbReference>
<dbReference type="AlphaFoldDB" id="A0A3S0IAN3"/>
<dbReference type="GO" id="GO:0055085">
    <property type="term" value="P:transmembrane transport"/>
    <property type="evidence" value="ECO:0007669"/>
    <property type="project" value="InterPro"/>
</dbReference>
<gene>
    <name evidence="9" type="ORF">EJQ19_14785</name>
</gene>
<feature type="domain" description="ABC transmembrane type-1" evidence="8">
    <location>
        <begin position="76"/>
        <end position="275"/>
    </location>
</feature>
<evidence type="ECO:0000256" key="7">
    <source>
        <dbReference type="RuleBase" id="RU363032"/>
    </source>
</evidence>
<evidence type="ECO:0000256" key="4">
    <source>
        <dbReference type="ARBA" id="ARBA00022692"/>
    </source>
</evidence>
<dbReference type="GO" id="GO:0005886">
    <property type="term" value="C:plasma membrane"/>
    <property type="evidence" value="ECO:0007669"/>
    <property type="project" value="UniProtKB-SubCell"/>
</dbReference>
<evidence type="ECO:0000256" key="1">
    <source>
        <dbReference type="ARBA" id="ARBA00004651"/>
    </source>
</evidence>
<dbReference type="PROSITE" id="PS50928">
    <property type="entry name" value="ABC_TM1"/>
    <property type="match status" value="1"/>
</dbReference>
<accession>A0A3S0IAN3</accession>
<feature type="transmembrane region" description="Helical" evidence="7">
    <location>
        <begin position="184"/>
        <end position="209"/>
    </location>
</feature>
<feature type="transmembrane region" description="Helical" evidence="7">
    <location>
        <begin position="139"/>
        <end position="163"/>
    </location>
</feature>
<evidence type="ECO:0000256" key="2">
    <source>
        <dbReference type="ARBA" id="ARBA00022448"/>
    </source>
</evidence>
<reference evidence="9 10" key="1">
    <citation type="submission" date="2018-12" db="EMBL/GenBank/DDBJ databases">
        <title>Bacillus ochoae sp. nov., Paenibacillus whitsoniae sp. nov., Paenibacillus spiritus sp. nov. Isolated from the Mars Exploration Rover during spacecraft assembly.</title>
        <authorList>
            <person name="Seuylemezian A."/>
            <person name="Vaishampayan P."/>
        </authorList>
    </citation>
    <scope>NUCLEOTIDE SEQUENCE [LARGE SCALE GENOMIC DNA]</scope>
    <source>
        <strain evidence="9 10">MER 54</strain>
    </source>
</reference>
<dbReference type="InterPro" id="IPR000515">
    <property type="entry name" value="MetI-like"/>
</dbReference>
<feature type="transmembrane region" description="Helical" evidence="7">
    <location>
        <begin position="114"/>
        <end position="133"/>
    </location>
</feature>
<keyword evidence="6 7" id="KW-0472">Membrane</keyword>
<dbReference type="SUPFAM" id="SSF161098">
    <property type="entry name" value="MetI-like"/>
    <property type="match status" value="1"/>
</dbReference>
<dbReference type="Pfam" id="PF00528">
    <property type="entry name" value="BPD_transp_1"/>
    <property type="match status" value="1"/>
</dbReference>
<dbReference type="PANTHER" id="PTHR43744">
    <property type="entry name" value="ABC TRANSPORTER PERMEASE PROTEIN MG189-RELATED-RELATED"/>
    <property type="match status" value="1"/>
</dbReference>
<sequence>MSYHRLSTGEKVFTVCNYIILLAIGLLCLLPFLTLLAKSVSEEAYVVSGQVSLWPKGFQLKAYQVLLSGADFRTAFRNSVMVAACGTAVQVFFTACVGYAIAKGDLVGRKTINVLYVFTMLFNGGMIPTYLVMKETGLINHLGVLVIPGMVSAFNLILVRNYFESLPHSLEESARIDGAGNLTVLFRIMLPISKPLLATIAIFSAVSIWNNYMEPLMYLTKKDVQVLPLFLQNVVAAANKNNMENPEQLANIASETFRAAAIFVSAIPILLVYPFLQKYFVTGLTLGAVKQ</sequence>
<keyword evidence="4 7" id="KW-0812">Transmembrane</keyword>
<evidence type="ECO:0000313" key="9">
    <source>
        <dbReference type="EMBL" id="RTE08790.1"/>
    </source>
</evidence>
<name>A0A3S0IAN3_9BACL</name>
<dbReference type="EMBL" id="RXHU01000042">
    <property type="protein sequence ID" value="RTE08790.1"/>
    <property type="molecule type" value="Genomic_DNA"/>
</dbReference>
<comment type="similarity">
    <text evidence="7">Belongs to the binding-protein-dependent transport system permease family.</text>
</comment>
<feature type="transmembrane region" description="Helical" evidence="7">
    <location>
        <begin position="80"/>
        <end position="102"/>
    </location>
</feature>
<keyword evidence="2 7" id="KW-0813">Transport</keyword>
<dbReference type="CDD" id="cd06261">
    <property type="entry name" value="TM_PBP2"/>
    <property type="match status" value="1"/>
</dbReference>
<proteinExistence type="inferred from homology"/>
<dbReference type="Gene3D" id="1.10.3720.10">
    <property type="entry name" value="MetI-like"/>
    <property type="match status" value="1"/>
</dbReference>
<dbReference type="InterPro" id="IPR035906">
    <property type="entry name" value="MetI-like_sf"/>
</dbReference>
<protein>
    <submittedName>
        <fullName evidence="9">Carbohydrate ABC transporter permease</fullName>
    </submittedName>
</protein>
<evidence type="ECO:0000256" key="5">
    <source>
        <dbReference type="ARBA" id="ARBA00022989"/>
    </source>
</evidence>
<evidence type="ECO:0000259" key="8">
    <source>
        <dbReference type="PROSITE" id="PS50928"/>
    </source>
</evidence>
<dbReference type="OrthoDB" id="9810086at2"/>
<keyword evidence="5 7" id="KW-1133">Transmembrane helix</keyword>
<comment type="subcellular location">
    <subcellularLocation>
        <location evidence="1 7">Cell membrane</location>
        <topology evidence="1 7">Multi-pass membrane protein</topology>
    </subcellularLocation>
</comment>
<evidence type="ECO:0000256" key="3">
    <source>
        <dbReference type="ARBA" id="ARBA00022475"/>
    </source>
</evidence>
<dbReference type="RefSeq" id="WP_126142006.1">
    <property type="nucleotide sequence ID" value="NZ_RXHU01000042.1"/>
</dbReference>